<name>A0A1W0WY42_HYPEX</name>
<feature type="compositionally biased region" description="Polar residues" evidence="3">
    <location>
        <begin position="619"/>
        <end position="631"/>
    </location>
</feature>
<keyword evidence="2" id="KW-0597">Phosphoprotein</keyword>
<protein>
    <submittedName>
        <fullName evidence="5">Ral GTPase-activating protein subunit alpha-1</fullName>
    </submittedName>
</protein>
<dbReference type="Pfam" id="PF20412">
    <property type="entry name" value="RALGAPB_N"/>
    <property type="match status" value="1"/>
</dbReference>
<dbReference type="InterPro" id="IPR035974">
    <property type="entry name" value="Rap/Ran-GAP_sf"/>
</dbReference>
<dbReference type="InterPro" id="IPR000331">
    <property type="entry name" value="Rap/Ran_GAP_dom"/>
</dbReference>
<evidence type="ECO:0000256" key="2">
    <source>
        <dbReference type="ARBA" id="ARBA00022553"/>
    </source>
</evidence>
<evidence type="ECO:0000256" key="3">
    <source>
        <dbReference type="SAM" id="MobiDB-lite"/>
    </source>
</evidence>
<organism evidence="5 6">
    <name type="scientific">Hypsibius exemplaris</name>
    <name type="common">Freshwater tardigrade</name>
    <dbReference type="NCBI Taxonomy" id="2072580"/>
    <lineage>
        <taxon>Eukaryota</taxon>
        <taxon>Metazoa</taxon>
        <taxon>Ecdysozoa</taxon>
        <taxon>Tardigrada</taxon>
        <taxon>Eutardigrada</taxon>
        <taxon>Parachela</taxon>
        <taxon>Hypsibioidea</taxon>
        <taxon>Hypsibiidae</taxon>
        <taxon>Hypsibius</taxon>
    </lineage>
</organism>
<dbReference type="InterPro" id="IPR016024">
    <property type="entry name" value="ARM-type_fold"/>
</dbReference>
<feature type="compositionally biased region" description="Low complexity" evidence="3">
    <location>
        <begin position="638"/>
        <end position="647"/>
    </location>
</feature>
<dbReference type="GO" id="GO:0005096">
    <property type="term" value="F:GTPase activator activity"/>
    <property type="evidence" value="ECO:0007669"/>
    <property type="project" value="UniProtKB-KW"/>
</dbReference>
<feature type="compositionally biased region" description="Low complexity" evidence="3">
    <location>
        <begin position="1797"/>
        <end position="1808"/>
    </location>
</feature>
<dbReference type="SUPFAM" id="SSF48371">
    <property type="entry name" value="ARM repeat"/>
    <property type="match status" value="1"/>
</dbReference>
<dbReference type="SUPFAM" id="SSF111347">
    <property type="entry name" value="Rap/Ran-GAP"/>
    <property type="match status" value="1"/>
</dbReference>
<dbReference type="InterPro" id="IPR046859">
    <property type="entry name" value="RGPA/RALGAPB_N"/>
</dbReference>
<dbReference type="FunFam" id="3.40.50.11210:FF:000001">
    <property type="entry name" value="Ral GTPase-activating protein subunit alpha-1 isoform 1"/>
    <property type="match status" value="1"/>
</dbReference>
<dbReference type="OrthoDB" id="19311at2759"/>
<feature type="compositionally biased region" description="Low complexity" evidence="3">
    <location>
        <begin position="608"/>
        <end position="618"/>
    </location>
</feature>
<comment type="caution">
    <text evidence="5">The sequence shown here is derived from an EMBL/GenBank/DDBJ whole genome shotgun (WGS) entry which is preliminary data.</text>
</comment>
<gene>
    <name evidence="5" type="ORF">BV898_05886</name>
</gene>
<keyword evidence="6" id="KW-1185">Reference proteome</keyword>
<evidence type="ECO:0000313" key="6">
    <source>
        <dbReference type="Proteomes" id="UP000192578"/>
    </source>
</evidence>
<evidence type="ECO:0000259" key="4">
    <source>
        <dbReference type="PROSITE" id="PS50085"/>
    </source>
</evidence>
<feature type="compositionally biased region" description="Basic and acidic residues" evidence="3">
    <location>
        <begin position="680"/>
        <end position="693"/>
    </location>
</feature>
<dbReference type="EMBL" id="MTYJ01000033">
    <property type="protein sequence ID" value="OQV20093.1"/>
    <property type="molecule type" value="Genomic_DNA"/>
</dbReference>
<dbReference type="PANTHER" id="PTHR10063">
    <property type="entry name" value="TUBERIN"/>
    <property type="match status" value="1"/>
</dbReference>
<evidence type="ECO:0000256" key="1">
    <source>
        <dbReference type="ARBA" id="ARBA00022468"/>
    </source>
</evidence>
<dbReference type="PROSITE" id="PS50085">
    <property type="entry name" value="RAPGAP"/>
    <property type="match status" value="1"/>
</dbReference>
<dbReference type="Proteomes" id="UP000192578">
    <property type="component" value="Unassembled WGS sequence"/>
</dbReference>
<feature type="compositionally biased region" description="Polar residues" evidence="3">
    <location>
        <begin position="654"/>
        <end position="670"/>
    </location>
</feature>
<dbReference type="Gene3D" id="3.40.50.11210">
    <property type="entry name" value="Rap/Ran-GAP"/>
    <property type="match status" value="1"/>
</dbReference>
<sequence>MFKARNSDLQKSLSKLSDGKKDLKTRFRHLKVILDHKDPVESKKVLSEDPEEVFRVFTDNFHALDQSLKQKGQKVSKEDVENVLSSLERILILIPEYIRGNTDHNIVISTVLKRCLHPSSTLRIRRDAMRPFLIYYQILRDSSGDDLHQLFLALVPGLLDHNSNGQVPRGNAEEVFQNTPPLLLPPVTEKLPEHIARFMYETLIDLLVSQVFRIQWDLQDQFQISFSFLFDKFKLGYLSRVFPYSGASWSPLAGAPPPSSPSRMRLVVSDPVIFSLQVATLKWIVTFLQSPENLKSDLVFDPHKKRLRDNSTTSDSIDAPHTGRITRDNSATGFTAAMQNLLHFDVGVGSAQADGKLKQNYGSNVYLLVRHILLSSPLNVQLVHELFETAFRFPVAEFAVIRRVVGVYQTWILSSEALRNTPNGFQGSDVPDTPHRPTTAQQSVAFSSQSALKLFCTNSVPAFTTEIVSSDTSAATRGLLLDEQEDVCKRIVTLYRLAITHVPMSLSTWECILSTLIRITQTLMPSEPPKDRLSTLCGRLAMPLFQTLLNAWVKGTLSACISHKLWDELTAVLSTLTGWDELIVRWEKTLELITRMFAAEVFEISSESEQGHSNSSASPLNNGSDDGTLTATVEVPRSRSSASSDADQFPGFLLSSSLRSETSGTDSGSITEVPEDSDEREGAGKSDTLKAGEDMNSVNRRLLSDEQTEEIRLHFAEMQSASRPSSTPDSMRGSLNSPLFYPLSEADRNRASSVSSFISVMAGGPMQGWSPDSTCALWFRVFGVIGPVNGIRHPASHKFTLQSVKRITDMLHTIQLRTVSTKDASRSLVVPAAEKFAPVSVVAPLLLETMDLDERYQPSQVLALSMLLHIAFHCEKINRKFLSQFFRVLHRTLLSDHPLLIEVVLSGAGMRLLCCELPNAILLLEDIVASTSFLLNSPLPALQLTAVRLLTSILFFLTRLPAHFSAFAPVRDSLVVRQCERSHLEDKIRGILLQYTNVALAPTVRIPALYAVGATLLQLLEDDTAQFSTVEQFLDKVLRSVENYAGEGATEVVNILLILSNNAKKLAQLNCVLVVNIVEVVCRVLQRITTDLPNAVDLSKDLEEMVIKLVFCLCEWATAVPAVLSLNLSDNKLTLLSLLEKTLEGLLTLTDPVVRVEQEDHLLRPPEDVKGKGKRAFSDHLLFDRRYSTDVGHALTGKAPVEEEPISTRRTTMFGRPVPEPVKEKEKKPPVPLIDLRTQAVFSQGRFRTLRLAAAYAARHVVNLFQAFTDAETYASPSSLVFEEDSVPTGALLDSLQTFALYDLIITVIKLDKSESHSDEPSNPLLSAFPEFPGTRLIVRDISGKFCYDLISLFGPRESTSRLHSPGISLMDGQPASLSNRLPDRTHPDVDPADQTLERLKACHSDDVVLDILKYVDATSPDLGVFYGRDWREAGPPPPGLTAAEESAGAALMDEQFVLMEECVMEKTASNARWAAVATPEPFSIPDAVFGYCSRFLSQFGYAGMAKRQHCHLLNRTDDLFRDLKLLDRRANRDTHKIAVIYVGRGQEDKMSIMTNSAGSAAYERFVARLGWPVAMSEHKGFRGGLPQNSRQFGSAVYFASATVEVIFHVATRVSALSSEEHTSKMRHIGNDEVQIVWSDHYEDYERRHMPTQFGDVIICIYPTHPTGLYRIQILQRGHIPQFGPLFDGAVVDEQNLAGLVRNTALFAGRACRKQIKGYQYFFEERADYIRSLIHGHSLEGSSTYESFFASIISPQTPKLQIPSVQLRDLGASLRPTWRESQRRYKERAKSALQQRSSLPLVPSVPSVPRERGAATPAVGNRHSIPLQLGNDASATDV</sequence>
<feature type="region of interest" description="Disordered" evidence="3">
    <location>
        <begin position="608"/>
        <end position="698"/>
    </location>
</feature>
<dbReference type="PANTHER" id="PTHR10063:SF11">
    <property type="entry name" value="RHO GTPASE-ACTIVATING PROTEIN CG5521-RELATED"/>
    <property type="match status" value="1"/>
</dbReference>
<dbReference type="GO" id="GO:0005634">
    <property type="term" value="C:nucleus"/>
    <property type="evidence" value="ECO:0007669"/>
    <property type="project" value="InterPro"/>
</dbReference>
<proteinExistence type="predicted"/>
<accession>A0A1W0WY42</accession>
<dbReference type="GO" id="GO:0005737">
    <property type="term" value="C:cytoplasm"/>
    <property type="evidence" value="ECO:0007669"/>
    <property type="project" value="TreeGrafter"/>
</dbReference>
<evidence type="ECO:0000313" key="5">
    <source>
        <dbReference type="EMBL" id="OQV20093.1"/>
    </source>
</evidence>
<dbReference type="InterPro" id="IPR027107">
    <property type="entry name" value="Tuberin/Ral-act_asu"/>
</dbReference>
<feature type="region of interest" description="Disordered" evidence="3">
    <location>
        <begin position="1789"/>
        <end position="1838"/>
    </location>
</feature>
<feature type="domain" description="Rap-GAP" evidence="4">
    <location>
        <begin position="1524"/>
        <end position="1733"/>
    </location>
</feature>
<dbReference type="Pfam" id="PF02145">
    <property type="entry name" value="Rap_GAP"/>
    <property type="match status" value="1"/>
</dbReference>
<keyword evidence="1" id="KW-0343">GTPase activation</keyword>
<dbReference type="GO" id="GO:0051056">
    <property type="term" value="P:regulation of small GTPase mediated signal transduction"/>
    <property type="evidence" value="ECO:0007669"/>
    <property type="project" value="InterPro"/>
</dbReference>
<reference evidence="6" key="1">
    <citation type="submission" date="2017-01" db="EMBL/GenBank/DDBJ databases">
        <title>Comparative genomics of anhydrobiosis in the tardigrade Hypsibius dujardini.</title>
        <authorList>
            <person name="Yoshida Y."/>
            <person name="Koutsovoulos G."/>
            <person name="Laetsch D."/>
            <person name="Stevens L."/>
            <person name="Kumar S."/>
            <person name="Horikawa D."/>
            <person name="Ishino K."/>
            <person name="Komine S."/>
            <person name="Tomita M."/>
            <person name="Blaxter M."/>
            <person name="Arakawa K."/>
        </authorList>
    </citation>
    <scope>NUCLEOTIDE SEQUENCE [LARGE SCALE GENOMIC DNA]</scope>
    <source>
        <strain evidence="6">Z151</strain>
    </source>
</reference>